<name>A0A0S6W4S2_9BACT</name>
<gene>
    <name evidence="4" type="ORF">U14_04653</name>
</gene>
<dbReference type="CDD" id="cd01949">
    <property type="entry name" value="GGDEF"/>
    <property type="match status" value="1"/>
</dbReference>
<dbReference type="InterPro" id="IPR050469">
    <property type="entry name" value="Diguanylate_Cyclase"/>
</dbReference>
<dbReference type="InterPro" id="IPR029016">
    <property type="entry name" value="GAF-like_dom_sf"/>
</dbReference>
<dbReference type="InterPro" id="IPR029787">
    <property type="entry name" value="Nucleotide_cyclase"/>
</dbReference>
<dbReference type="AlphaFoldDB" id="A0A0S6W4S2"/>
<dbReference type="PANTHER" id="PTHR45138:SF9">
    <property type="entry name" value="DIGUANYLATE CYCLASE DGCM-RELATED"/>
    <property type="match status" value="1"/>
</dbReference>
<proteinExistence type="predicted"/>
<dbReference type="STRING" id="1499966.U14_04653"/>
<protein>
    <submittedName>
        <fullName evidence="4">Diguanylate cyclase with PAS/PAC and GAF sensors</fullName>
    </submittedName>
</protein>
<feature type="domain" description="Response regulatory" evidence="2">
    <location>
        <begin position="28"/>
        <end position="145"/>
    </location>
</feature>
<dbReference type="InterPro" id="IPR011006">
    <property type="entry name" value="CheY-like_superfamily"/>
</dbReference>
<dbReference type="Proteomes" id="UP000030700">
    <property type="component" value="Unassembled WGS sequence"/>
</dbReference>
<dbReference type="NCBIfam" id="TIGR00254">
    <property type="entry name" value="GGDEF"/>
    <property type="match status" value="1"/>
</dbReference>
<dbReference type="Gene3D" id="3.30.450.40">
    <property type="match status" value="1"/>
</dbReference>
<dbReference type="SMART" id="SM00267">
    <property type="entry name" value="GGDEF"/>
    <property type="match status" value="1"/>
</dbReference>
<dbReference type="SMART" id="SM00448">
    <property type="entry name" value="REC"/>
    <property type="match status" value="1"/>
</dbReference>
<dbReference type="SUPFAM" id="SSF52172">
    <property type="entry name" value="CheY-like"/>
    <property type="match status" value="1"/>
</dbReference>
<evidence type="ECO:0000259" key="3">
    <source>
        <dbReference type="PROSITE" id="PS50887"/>
    </source>
</evidence>
<dbReference type="HOGENOM" id="CLU_000445_11_28_0"/>
<dbReference type="EMBL" id="DF820459">
    <property type="protein sequence ID" value="GAK53388.1"/>
    <property type="molecule type" value="Genomic_DNA"/>
</dbReference>
<evidence type="ECO:0000259" key="2">
    <source>
        <dbReference type="PROSITE" id="PS50110"/>
    </source>
</evidence>
<dbReference type="PANTHER" id="PTHR45138">
    <property type="entry name" value="REGULATORY COMPONENTS OF SENSORY TRANSDUCTION SYSTEM"/>
    <property type="match status" value="1"/>
</dbReference>
<organism evidence="4">
    <name type="scientific">Candidatus Moduliflexus flocculans</name>
    <dbReference type="NCBI Taxonomy" id="1499966"/>
    <lineage>
        <taxon>Bacteria</taxon>
        <taxon>Candidatus Moduliflexota</taxon>
        <taxon>Candidatus Moduliflexia</taxon>
        <taxon>Candidatus Moduliflexales</taxon>
        <taxon>Candidatus Moduliflexaceae</taxon>
    </lineage>
</organism>
<dbReference type="PROSITE" id="PS50110">
    <property type="entry name" value="RESPONSE_REGULATORY"/>
    <property type="match status" value="1"/>
</dbReference>
<dbReference type="SUPFAM" id="SSF55073">
    <property type="entry name" value="Nucleotide cyclase"/>
    <property type="match status" value="1"/>
</dbReference>
<evidence type="ECO:0000313" key="5">
    <source>
        <dbReference type="Proteomes" id="UP000030700"/>
    </source>
</evidence>
<dbReference type="GO" id="GO:0052621">
    <property type="term" value="F:diguanylate cyclase activity"/>
    <property type="evidence" value="ECO:0007669"/>
    <property type="project" value="TreeGrafter"/>
</dbReference>
<reference evidence="4" key="1">
    <citation type="journal article" date="2015" name="PeerJ">
        <title>First genomic representation of candidate bacterial phylum KSB3 points to enhanced environmental sensing as a trigger of wastewater bulking.</title>
        <authorList>
            <person name="Sekiguchi Y."/>
            <person name="Ohashi A."/>
            <person name="Parks D.H."/>
            <person name="Yamauchi T."/>
            <person name="Tyson G.W."/>
            <person name="Hugenholtz P."/>
        </authorList>
    </citation>
    <scope>NUCLEOTIDE SEQUENCE [LARGE SCALE GENOMIC DNA]</scope>
</reference>
<dbReference type="FunFam" id="3.30.70.270:FF:000001">
    <property type="entry name" value="Diguanylate cyclase domain protein"/>
    <property type="match status" value="1"/>
</dbReference>
<sequence length="502" mass="56761">MVVNPDTASERMLAMQQRTEIFPARRITVLLVDDQVAMIEAVRRMLSTERDVDFHFCRNPIQAIKMANQIAPTVILQDLVMPEVDGLTLVRYFRANQATRDVPLIVLSVKEEAHIKAEAFTLGANDYMVKFPDRLEVIARIRYHSQGYINFLERNEAYERLTAAMKQEQTRAKEFAALSEMSDALQNCVSEPDTYVVIASAYQKLCAPCSGCISLFRQDTGRMNVVTTWGDMEVSLLDFQQQDCRAICQEVFHPSASEQPNYSCLHLSQASDGSSCCIPVKTQGETLGVISLRCQESLQLNKFVGMKEAAIFRVADHYALTLTNLRLRERLKIEAIHDPLTGVYNRRYMEESLEREILRAERHQTNVGLIMLDIDHFKRFNDTYGHDLGDTILRELAKSVRANLRAEDIVCRYGGEEFIVIIPDIELRDLLIRANHLCEEVRTSVQILHNSQTLSITISLGVASFPEHGNSAQEALRAADQALYQAKKGGRDRAVAASTPMI</sequence>
<dbReference type="Pfam" id="PF00990">
    <property type="entry name" value="GGDEF"/>
    <property type="match status" value="1"/>
</dbReference>
<accession>A0A0S6W4S2</accession>
<keyword evidence="1" id="KW-0597">Phosphoprotein</keyword>
<dbReference type="Gene3D" id="3.40.50.2300">
    <property type="match status" value="1"/>
</dbReference>
<evidence type="ECO:0000256" key="1">
    <source>
        <dbReference type="PROSITE-ProRule" id="PRU00169"/>
    </source>
</evidence>
<dbReference type="InterPro" id="IPR001789">
    <property type="entry name" value="Sig_transdc_resp-reg_receiver"/>
</dbReference>
<dbReference type="GO" id="GO:0000160">
    <property type="term" value="P:phosphorelay signal transduction system"/>
    <property type="evidence" value="ECO:0007669"/>
    <property type="project" value="InterPro"/>
</dbReference>
<feature type="modified residue" description="4-aspartylphosphate" evidence="1">
    <location>
        <position position="78"/>
    </location>
</feature>
<dbReference type="InterPro" id="IPR000160">
    <property type="entry name" value="GGDEF_dom"/>
</dbReference>
<feature type="domain" description="GGDEF" evidence="3">
    <location>
        <begin position="365"/>
        <end position="499"/>
    </location>
</feature>
<dbReference type="Gene3D" id="3.30.70.270">
    <property type="match status" value="1"/>
</dbReference>
<dbReference type="SUPFAM" id="SSF55781">
    <property type="entry name" value="GAF domain-like"/>
    <property type="match status" value="1"/>
</dbReference>
<keyword evidence="5" id="KW-1185">Reference proteome</keyword>
<evidence type="ECO:0000313" key="4">
    <source>
        <dbReference type="EMBL" id="GAK53388.1"/>
    </source>
</evidence>
<dbReference type="Pfam" id="PF00072">
    <property type="entry name" value="Response_reg"/>
    <property type="match status" value="1"/>
</dbReference>
<dbReference type="PROSITE" id="PS50887">
    <property type="entry name" value="GGDEF"/>
    <property type="match status" value="1"/>
</dbReference>
<dbReference type="InterPro" id="IPR043128">
    <property type="entry name" value="Rev_trsase/Diguanyl_cyclase"/>
</dbReference>